<name>A0AAV6VPB4_9ARAC</name>
<sequence>MDEAGEAKGGINSSSEMDNLPQMWTRQKRGLLVSDYCAIKRDSIEMSEETVVECRVSYDESPLVHMRSLEEKGVTKGCSKMSLIATTPTKMHI</sequence>
<accession>A0AAV6VPB4</accession>
<keyword evidence="3" id="KW-1185">Reference proteome</keyword>
<feature type="region of interest" description="Disordered" evidence="1">
    <location>
        <begin position="1"/>
        <end position="22"/>
    </location>
</feature>
<proteinExistence type="predicted"/>
<organism evidence="2 3">
    <name type="scientific">Oedothorax gibbosus</name>
    <dbReference type="NCBI Taxonomy" id="931172"/>
    <lineage>
        <taxon>Eukaryota</taxon>
        <taxon>Metazoa</taxon>
        <taxon>Ecdysozoa</taxon>
        <taxon>Arthropoda</taxon>
        <taxon>Chelicerata</taxon>
        <taxon>Arachnida</taxon>
        <taxon>Araneae</taxon>
        <taxon>Araneomorphae</taxon>
        <taxon>Entelegynae</taxon>
        <taxon>Araneoidea</taxon>
        <taxon>Linyphiidae</taxon>
        <taxon>Erigoninae</taxon>
        <taxon>Oedothorax</taxon>
    </lineage>
</organism>
<feature type="compositionally biased region" description="Polar residues" evidence="1">
    <location>
        <begin position="11"/>
        <end position="22"/>
    </location>
</feature>
<dbReference type="Proteomes" id="UP000827092">
    <property type="component" value="Unassembled WGS sequence"/>
</dbReference>
<evidence type="ECO:0000313" key="3">
    <source>
        <dbReference type="Proteomes" id="UP000827092"/>
    </source>
</evidence>
<gene>
    <name evidence="2" type="ORF">JTE90_020321</name>
</gene>
<reference evidence="2 3" key="1">
    <citation type="journal article" date="2022" name="Nat. Ecol. Evol.">
        <title>A masculinizing supergene underlies an exaggerated male reproductive morph in a spider.</title>
        <authorList>
            <person name="Hendrickx F."/>
            <person name="De Corte Z."/>
            <person name="Sonet G."/>
            <person name="Van Belleghem S.M."/>
            <person name="Kostlbacher S."/>
            <person name="Vangestel C."/>
        </authorList>
    </citation>
    <scope>NUCLEOTIDE SEQUENCE [LARGE SCALE GENOMIC DNA]</scope>
    <source>
        <strain evidence="2">W744_W776</strain>
    </source>
</reference>
<dbReference type="AlphaFoldDB" id="A0AAV6VPB4"/>
<dbReference type="EMBL" id="JAFNEN010000047">
    <property type="protein sequence ID" value="KAG8197945.1"/>
    <property type="molecule type" value="Genomic_DNA"/>
</dbReference>
<evidence type="ECO:0000313" key="2">
    <source>
        <dbReference type="EMBL" id="KAG8197945.1"/>
    </source>
</evidence>
<protein>
    <submittedName>
        <fullName evidence="2">Uncharacterized protein</fullName>
    </submittedName>
</protein>
<evidence type="ECO:0000256" key="1">
    <source>
        <dbReference type="SAM" id="MobiDB-lite"/>
    </source>
</evidence>
<comment type="caution">
    <text evidence="2">The sequence shown here is derived from an EMBL/GenBank/DDBJ whole genome shotgun (WGS) entry which is preliminary data.</text>
</comment>